<evidence type="ECO:0000313" key="3">
    <source>
        <dbReference type="EMBL" id="PMS25971.1"/>
    </source>
</evidence>
<keyword evidence="4" id="KW-1185">Reference proteome</keyword>
<organism evidence="2 5">
    <name type="scientific">Paraburkholderia rhynchosiae</name>
    <dbReference type="NCBI Taxonomy" id="487049"/>
    <lineage>
        <taxon>Bacteria</taxon>
        <taxon>Pseudomonadati</taxon>
        <taxon>Pseudomonadota</taxon>
        <taxon>Betaproteobacteria</taxon>
        <taxon>Burkholderiales</taxon>
        <taxon>Burkholderiaceae</taxon>
        <taxon>Paraburkholderia</taxon>
    </lineage>
</organism>
<name>A0A2N7W988_9BURK</name>
<accession>A0A2N7W988</accession>
<reference evidence="2 5" key="2">
    <citation type="submission" date="2020-04" db="EMBL/GenBank/DDBJ databases">
        <authorList>
            <person name="De Canck E."/>
        </authorList>
    </citation>
    <scope>NUCLEOTIDE SEQUENCE [LARGE SCALE GENOMIC DNA]</scope>
    <source>
        <strain evidence="2 5">LMG 27174</strain>
    </source>
</reference>
<dbReference type="EMBL" id="PNXY01000026">
    <property type="protein sequence ID" value="PMS25971.1"/>
    <property type="molecule type" value="Genomic_DNA"/>
</dbReference>
<dbReference type="Proteomes" id="UP000494205">
    <property type="component" value="Unassembled WGS sequence"/>
</dbReference>
<protein>
    <submittedName>
        <fullName evidence="3">Transcriptional regulator</fullName>
    </submittedName>
</protein>
<dbReference type="Proteomes" id="UP000235659">
    <property type="component" value="Unassembled WGS sequence"/>
</dbReference>
<dbReference type="RefSeq" id="WP_102635297.1">
    <property type="nucleotide sequence ID" value="NZ_CADIJZ010000027.1"/>
</dbReference>
<evidence type="ECO:0000313" key="4">
    <source>
        <dbReference type="Proteomes" id="UP000235659"/>
    </source>
</evidence>
<evidence type="ECO:0000313" key="5">
    <source>
        <dbReference type="Proteomes" id="UP000494205"/>
    </source>
</evidence>
<evidence type="ECO:0000256" key="1">
    <source>
        <dbReference type="SAM" id="Coils"/>
    </source>
</evidence>
<feature type="coiled-coil region" evidence="1">
    <location>
        <begin position="85"/>
        <end position="114"/>
    </location>
</feature>
<sequence length="120" mass="13364">MITMPIEIIRSKRTAGAAFTLACDASGLEDKEVAMPLKIDAGTFSKIKKGMATLNADLLRDFCQVVGNTIYAEWLAYQIGCTLVMIQTEAERIATEERARREEAERENRLLRQLLQGKAA</sequence>
<gene>
    <name evidence="3" type="ORF">C0Z16_27950</name>
    <name evidence="2" type="ORF">LMG27174_05765</name>
</gene>
<keyword evidence="1" id="KW-0175">Coiled coil</keyword>
<proteinExistence type="predicted"/>
<dbReference type="EMBL" id="CADIJZ010000027">
    <property type="protein sequence ID" value="CAB3730646.1"/>
    <property type="molecule type" value="Genomic_DNA"/>
</dbReference>
<dbReference type="AlphaFoldDB" id="A0A2N7W988"/>
<dbReference type="OrthoDB" id="8909703at2"/>
<reference evidence="3 4" key="1">
    <citation type="submission" date="2018-01" db="EMBL/GenBank/DDBJ databases">
        <title>Whole genome analyses suggest that Burkholderia sensu lato contains two further novel genera in the rhizoxinica-symbiotica group Mycetohabitans gen. nov., and Trinickia gen. nov.: implications for the evolution of diazotrophy and nodulation in the Burkholderiaceae.</title>
        <authorList>
            <person name="Estrada-de los Santos P."/>
            <person name="Palmer M."/>
            <person name="Chavez-Ramirez B."/>
            <person name="Beukes C."/>
            <person name="Steenkamp E.T."/>
            <person name="Hirsch A.M."/>
            <person name="Manyaka P."/>
            <person name="Maluk M."/>
            <person name="Lafos M."/>
            <person name="Crook M."/>
            <person name="Gross E."/>
            <person name="Simon M.F."/>
            <person name="Bueno dos Reis Junior F."/>
            <person name="Poole P.S."/>
            <person name="Venter S.N."/>
            <person name="James E.K."/>
        </authorList>
    </citation>
    <scope>NUCLEOTIDE SEQUENCE [LARGE SCALE GENOMIC DNA]</scope>
    <source>
        <strain evidence="3 4">WSM 3937</strain>
    </source>
</reference>
<evidence type="ECO:0000313" key="2">
    <source>
        <dbReference type="EMBL" id="CAB3730646.1"/>
    </source>
</evidence>